<dbReference type="Proteomes" id="UP000095765">
    <property type="component" value="Unassembled WGS sequence"/>
</dbReference>
<dbReference type="RefSeq" id="WP_055244795.1">
    <property type="nucleotide sequence ID" value="NZ_CABIWA010000011.1"/>
</dbReference>
<name>A0A174PZH5_9FIRM</name>
<feature type="transmembrane region" description="Helical" evidence="1">
    <location>
        <begin position="69"/>
        <end position="94"/>
    </location>
</feature>
<dbReference type="OrthoDB" id="1863806at2"/>
<reference evidence="2 3" key="1">
    <citation type="submission" date="2015-09" db="EMBL/GenBank/DDBJ databases">
        <authorList>
            <consortium name="Pathogen Informatics"/>
        </authorList>
    </citation>
    <scope>NUCLEOTIDE SEQUENCE [LARGE SCALE GENOMIC DNA]</scope>
    <source>
        <strain evidence="2 3">2789STDY5834939</strain>
    </source>
</reference>
<organism evidence="2 3">
    <name type="scientific">Anaerotruncus colihominis</name>
    <dbReference type="NCBI Taxonomy" id="169435"/>
    <lineage>
        <taxon>Bacteria</taxon>
        <taxon>Bacillati</taxon>
        <taxon>Bacillota</taxon>
        <taxon>Clostridia</taxon>
        <taxon>Eubacteriales</taxon>
        <taxon>Oscillospiraceae</taxon>
        <taxon>Anaerotruncus</taxon>
    </lineage>
</organism>
<dbReference type="EMBL" id="CZBE01000008">
    <property type="protein sequence ID" value="CUP63805.1"/>
    <property type="molecule type" value="Genomic_DNA"/>
</dbReference>
<proteinExistence type="predicted"/>
<sequence length="258" mass="28352">MGFSAADLDKIIQQQKNVRGIDEAKNKEGAQPPVWNRNGAFLREEPMENETGAVMIPMRSFVTNTRNRVVVYLLGVLFLFGMVAGTLMVRHASIGTLEKLSILLGSYVEQRRTLAFAGIVGSTFFSIFTMLAILFFCGFCTIAQVVIFAVPVFKGLGYGFSIGMLYAESGANAIWYVLILMLPIMFLGTVLLIAAGRSALALSVTLLRSSITASIPADPFRIRRYCIKFIIFTVFCLLISILDAILSTKLGSLSLFIF</sequence>
<feature type="transmembrane region" description="Helical" evidence="1">
    <location>
        <begin position="114"/>
        <end position="138"/>
    </location>
</feature>
<feature type="transmembrane region" description="Helical" evidence="1">
    <location>
        <begin position="145"/>
        <end position="167"/>
    </location>
</feature>
<keyword evidence="1" id="KW-0812">Transmembrane</keyword>
<feature type="transmembrane region" description="Helical" evidence="1">
    <location>
        <begin position="225"/>
        <end position="246"/>
    </location>
</feature>
<accession>A0A174PZH5</accession>
<feature type="transmembrane region" description="Helical" evidence="1">
    <location>
        <begin position="173"/>
        <end position="204"/>
    </location>
</feature>
<keyword evidence="1" id="KW-1133">Transmembrane helix</keyword>
<evidence type="ECO:0000313" key="3">
    <source>
        <dbReference type="Proteomes" id="UP000095765"/>
    </source>
</evidence>
<dbReference type="AlphaFoldDB" id="A0A174PZH5"/>
<evidence type="ECO:0000313" key="2">
    <source>
        <dbReference type="EMBL" id="CUP63805.1"/>
    </source>
</evidence>
<protein>
    <submittedName>
        <fullName evidence="2">Stage II sporulation protein M</fullName>
    </submittedName>
</protein>
<evidence type="ECO:0000256" key="1">
    <source>
        <dbReference type="SAM" id="Phobius"/>
    </source>
</evidence>
<keyword evidence="1" id="KW-0472">Membrane</keyword>
<gene>
    <name evidence="2" type="ORF">ERS852551_01436</name>
</gene>